<sequence length="275" mass="30879">MTFSLHILKGVLGGLRRAGFIDQDLVDRIMEEVKAKGTAESQQRHKTLAVSSLNMEEVREMFGLTPGKAGGFSWSLQQAENIEKHPFLEHQFPPKRAAIPPDFLDLVLRLTLESIEVSLPKNAQKLDLQCETVAGRVVTHHGEKRFLTGYFDYSYWYGGSYAELNTNLLIVEAKRLGKGNGEPQLLAYLANYYETMVQAARRDAHKKQCSVYGILSDSEVYTFYRLASNGESIVSYIAKIMRTAALTSPESSEDQGRPSTSMRSFDLDLDMDLVL</sequence>
<proteinExistence type="predicted"/>
<dbReference type="Proteomes" id="UP001610335">
    <property type="component" value="Unassembled WGS sequence"/>
</dbReference>
<dbReference type="EMBL" id="JBFXLS010000054">
    <property type="protein sequence ID" value="KAL2823297.1"/>
    <property type="molecule type" value="Genomic_DNA"/>
</dbReference>
<reference evidence="1 2" key="1">
    <citation type="submission" date="2024-07" db="EMBL/GenBank/DDBJ databases">
        <title>Section-level genome sequencing and comparative genomics of Aspergillus sections Usti and Cavernicolus.</title>
        <authorList>
            <consortium name="Lawrence Berkeley National Laboratory"/>
            <person name="Nybo J.L."/>
            <person name="Vesth T.C."/>
            <person name="Theobald S."/>
            <person name="Frisvad J.C."/>
            <person name="Larsen T.O."/>
            <person name="Kjaerboelling I."/>
            <person name="Rothschild-Mancinelli K."/>
            <person name="Lyhne E.K."/>
            <person name="Kogle M.E."/>
            <person name="Barry K."/>
            <person name="Clum A."/>
            <person name="Na H."/>
            <person name="Ledsgaard L."/>
            <person name="Lin J."/>
            <person name="Lipzen A."/>
            <person name="Kuo A."/>
            <person name="Riley R."/>
            <person name="Mondo S."/>
            <person name="LaButti K."/>
            <person name="Haridas S."/>
            <person name="Pangalinan J."/>
            <person name="Salamov A.A."/>
            <person name="Simmons B.A."/>
            <person name="Magnuson J.K."/>
            <person name="Chen J."/>
            <person name="Drula E."/>
            <person name="Henrissat B."/>
            <person name="Wiebenga A."/>
            <person name="Lubbers R.J."/>
            <person name="Gomes A.C."/>
            <person name="Makela M.R."/>
            <person name="Stajich J."/>
            <person name="Grigoriev I.V."/>
            <person name="Mortensen U.H."/>
            <person name="De vries R.P."/>
            <person name="Baker S.E."/>
            <person name="Andersen M.R."/>
        </authorList>
    </citation>
    <scope>NUCLEOTIDE SEQUENCE [LARGE SCALE GENOMIC DNA]</scope>
    <source>
        <strain evidence="1 2">CBS 600.67</strain>
    </source>
</reference>
<accession>A0ABR4I6B7</accession>
<name>A0ABR4I6B7_9EURO</name>
<keyword evidence="2" id="KW-1185">Reference proteome</keyword>
<comment type="caution">
    <text evidence="1">The sequence shown here is derived from an EMBL/GenBank/DDBJ whole genome shotgun (WGS) entry which is preliminary data.</text>
</comment>
<evidence type="ECO:0000313" key="2">
    <source>
        <dbReference type="Proteomes" id="UP001610335"/>
    </source>
</evidence>
<gene>
    <name evidence="1" type="ORF">BDW59DRAFT_163459</name>
</gene>
<evidence type="ECO:0000313" key="1">
    <source>
        <dbReference type="EMBL" id="KAL2823297.1"/>
    </source>
</evidence>
<protein>
    <submittedName>
        <fullName evidence="1">Uncharacterized protein</fullName>
    </submittedName>
</protein>
<organism evidence="1 2">
    <name type="scientific">Aspergillus cavernicola</name>
    <dbReference type="NCBI Taxonomy" id="176166"/>
    <lineage>
        <taxon>Eukaryota</taxon>
        <taxon>Fungi</taxon>
        <taxon>Dikarya</taxon>
        <taxon>Ascomycota</taxon>
        <taxon>Pezizomycotina</taxon>
        <taxon>Eurotiomycetes</taxon>
        <taxon>Eurotiomycetidae</taxon>
        <taxon>Eurotiales</taxon>
        <taxon>Aspergillaceae</taxon>
        <taxon>Aspergillus</taxon>
        <taxon>Aspergillus subgen. Nidulantes</taxon>
    </lineage>
</organism>